<feature type="non-terminal residue" evidence="1">
    <location>
        <position position="1"/>
    </location>
</feature>
<organism evidence="1 2">
    <name type="scientific">Cetraspora pellucida</name>
    <dbReference type="NCBI Taxonomy" id="1433469"/>
    <lineage>
        <taxon>Eukaryota</taxon>
        <taxon>Fungi</taxon>
        <taxon>Fungi incertae sedis</taxon>
        <taxon>Mucoromycota</taxon>
        <taxon>Glomeromycotina</taxon>
        <taxon>Glomeromycetes</taxon>
        <taxon>Diversisporales</taxon>
        <taxon>Gigasporaceae</taxon>
        <taxon>Cetraspora</taxon>
    </lineage>
</organism>
<feature type="non-terminal residue" evidence="1">
    <location>
        <position position="472"/>
    </location>
</feature>
<keyword evidence="2" id="KW-1185">Reference proteome</keyword>
<comment type="caution">
    <text evidence="1">The sequence shown here is derived from an EMBL/GenBank/DDBJ whole genome shotgun (WGS) entry which is preliminary data.</text>
</comment>
<reference evidence="1" key="1">
    <citation type="submission" date="2021-06" db="EMBL/GenBank/DDBJ databases">
        <authorList>
            <person name="Kallberg Y."/>
            <person name="Tangrot J."/>
            <person name="Rosling A."/>
        </authorList>
    </citation>
    <scope>NUCLEOTIDE SEQUENCE</scope>
    <source>
        <strain evidence="1">28 12/20/2015</strain>
    </source>
</reference>
<dbReference type="EMBL" id="CAJVPW010031381">
    <property type="protein sequence ID" value="CAG8726368.1"/>
    <property type="molecule type" value="Genomic_DNA"/>
</dbReference>
<gene>
    <name evidence="1" type="ORF">SPELUC_LOCUS12788</name>
</gene>
<accession>A0ACA9PXV3</accession>
<protein>
    <submittedName>
        <fullName evidence="1">8544_t:CDS:1</fullName>
    </submittedName>
</protein>
<evidence type="ECO:0000313" key="2">
    <source>
        <dbReference type="Proteomes" id="UP000789366"/>
    </source>
</evidence>
<sequence length="472" mass="54451">GDNEPAENYGHQRKCDWKYGDDNWWVVSCWIKKKSRKSTNNFYYLEVDEIDYFFQSPSERQSSNLFKKLRKSDEQDISNEKDDKIKTTKSPFASCVHESQDINENVKSDVKEDTDIDAGQTTMSSSFYQTTDNIGVITNDKNSMNEIHNELETSSNDSNDYNENLDDEEIKFDLANITKELQKEPTVEWKVGSINVTQRFWQYQIEVLKKADKGGLTYENIYEILQSFIISYKFPLPPEISLSLREASFNHFLNKDVFIEGGKSKLNRAVARSFNDLYNNVSKVASPKISENEHCYKFLYPIICPFFSDENEYELLLDRANAGSRKRPDLSCVVDAVPILNSEFKPLGCTPLQRKKDRLKVLLKARKSINQQLESKGDPGEAGIFLNMGDLMESFLMDLKYDGLYRSWSFFTTKLVIDQTTIPLAEASITHMIALENHIGQIAENFKYRSSQFTPSAQMSFVRKLPDSPQIR</sequence>
<dbReference type="Proteomes" id="UP000789366">
    <property type="component" value="Unassembled WGS sequence"/>
</dbReference>
<evidence type="ECO:0000313" key="1">
    <source>
        <dbReference type="EMBL" id="CAG8726368.1"/>
    </source>
</evidence>
<name>A0ACA9PXV3_9GLOM</name>
<proteinExistence type="predicted"/>